<keyword evidence="1" id="KW-0732">Signal</keyword>
<dbReference type="PANTHER" id="PTHR36302:SF1">
    <property type="entry name" value="COPPER CHAPERONE PCU(A)C"/>
    <property type="match status" value="1"/>
</dbReference>
<evidence type="ECO:0000256" key="1">
    <source>
        <dbReference type="SAM" id="SignalP"/>
    </source>
</evidence>
<reference evidence="2 3" key="1">
    <citation type="submission" date="2017-04" db="EMBL/GenBank/DDBJ databases">
        <authorList>
            <person name="Afonso C.L."/>
            <person name="Miller P.J."/>
            <person name="Scott M.A."/>
            <person name="Spackman E."/>
            <person name="Goraichik I."/>
            <person name="Dimitrov K.M."/>
            <person name="Suarez D.L."/>
            <person name="Swayne D.E."/>
        </authorList>
    </citation>
    <scope>NUCLEOTIDE SEQUENCE [LARGE SCALE GENOMIC DNA]</scope>
    <source>
        <strain evidence="2 3">DSM 23236</strain>
    </source>
</reference>
<gene>
    <name evidence="2" type="ORF">SAMN02745857_04379</name>
</gene>
<feature type="signal peptide" evidence="1">
    <location>
        <begin position="1"/>
        <end position="21"/>
    </location>
</feature>
<dbReference type="InterPro" id="IPR036182">
    <property type="entry name" value="PCuAC_sf"/>
</dbReference>
<dbReference type="EMBL" id="FWXD01000080">
    <property type="protein sequence ID" value="SMC30031.1"/>
    <property type="molecule type" value="Genomic_DNA"/>
</dbReference>
<evidence type="ECO:0008006" key="4">
    <source>
        <dbReference type="Google" id="ProtNLM"/>
    </source>
</evidence>
<dbReference type="STRING" id="1121001.SAMN02745857_04379"/>
<dbReference type="PANTHER" id="PTHR36302">
    <property type="entry name" value="BLR7088 PROTEIN"/>
    <property type="match status" value="1"/>
</dbReference>
<evidence type="ECO:0000313" key="3">
    <source>
        <dbReference type="Proteomes" id="UP000192761"/>
    </source>
</evidence>
<dbReference type="Gene3D" id="2.60.40.1890">
    <property type="entry name" value="PCu(A)C copper chaperone"/>
    <property type="match status" value="1"/>
</dbReference>
<evidence type="ECO:0000313" key="2">
    <source>
        <dbReference type="EMBL" id="SMC30031.1"/>
    </source>
</evidence>
<protein>
    <recommendedName>
        <fullName evidence="4">Copper(I)-binding protein</fullName>
    </recommendedName>
</protein>
<dbReference type="SUPFAM" id="SSF110087">
    <property type="entry name" value="DR1885-like metal-binding protein"/>
    <property type="match status" value="1"/>
</dbReference>
<feature type="chain" id="PRO_5012009199" description="Copper(I)-binding protein" evidence="1">
    <location>
        <begin position="22"/>
        <end position="154"/>
    </location>
</feature>
<dbReference type="Proteomes" id="UP000192761">
    <property type="component" value="Unassembled WGS sequence"/>
</dbReference>
<sequence>MTFRSIFAAGALLVAAAGAWAHQYEAGSLLISHPWARATAPGAQNGGVFLSVKSTGDADQLVGAKADVAAEVGLHQMKLDNGVMKMGAVAGADIPAQGELQLKPGGYHIMLMGLKAPLKQGDKFPLTLVFKRAGEVKVSVKVEALDAKPDDLKH</sequence>
<dbReference type="RefSeq" id="WP_084093239.1">
    <property type="nucleotide sequence ID" value="NZ_FWXD01000080.1"/>
</dbReference>
<name>A0A1W1Y2K3_9NEIS</name>
<dbReference type="AlphaFoldDB" id="A0A1W1Y2K3"/>
<dbReference type="InterPro" id="IPR058248">
    <property type="entry name" value="Lxx211020-like"/>
</dbReference>
<dbReference type="InterPro" id="IPR007410">
    <property type="entry name" value="LpqE-like"/>
</dbReference>
<keyword evidence="3" id="KW-1185">Reference proteome</keyword>
<proteinExistence type="predicted"/>
<dbReference type="Pfam" id="PF04314">
    <property type="entry name" value="PCuAC"/>
    <property type="match status" value="1"/>
</dbReference>
<dbReference type="OrthoDB" id="9796962at2"/>
<organism evidence="2 3">
    <name type="scientific">Andreprevotia lacus DSM 23236</name>
    <dbReference type="NCBI Taxonomy" id="1121001"/>
    <lineage>
        <taxon>Bacteria</taxon>
        <taxon>Pseudomonadati</taxon>
        <taxon>Pseudomonadota</taxon>
        <taxon>Betaproteobacteria</taxon>
        <taxon>Neisseriales</taxon>
        <taxon>Chitinibacteraceae</taxon>
        <taxon>Andreprevotia</taxon>
    </lineage>
</organism>
<accession>A0A1W1Y2K3</accession>